<dbReference type="PANTHER" id="PTHR37422">
    <property type="entry name" value="TEICHURONIC ACID BIOSYNTHESIS PROTEIN TUAE"/>
    <property type="match status" value="1"/>
</dbReference>
<feature type="transmembrane region" description="Helical" evidence="6">
    <location>
        <begin position="260"/>
        <end position="281"/>
    </location>
</feature>
<dbReference type="InterPro" id="IPR007016">
    <property type="entry name" value="O-antigen_ligase-rel_domated"/>
</dbReference>
<reference evidence="8 9" key="1">
    <citation type="submission" date="2024-04" db="EMBL/GenBank/DDBJ databases">
        <title>Draft genome sequence of Thalassolituus maritimus NBRC 116585.</title>
        <authorList>
            <person name="Miyakawa T."/>
            <person name="Kusuya Y."/>
            <person name="Miura T."/>
        </authorList>
    </citation>
    <scope>NUCLEOTIDE SEQUENCE [LARGE SCALE GENOMIC DNA]</scope>
    <source>
        <strain evidence="8 9">5NW40-0001</strain>
    </source>
</reference>
<evidence type="ECO:0000256" key="3">
    <source>
        <dbReference type="ARBA" id="ARBA00022989"/>
    </source>
</evidence>
<feature type="transmembrane region" description="Helical" evidence="6">
    <location>
        <begin position="123"/>
        <end position="151"/>
    </location>
</feature>
<dbReference type="InterPro" id="IPR051533">
    <property type="entry name" value="WaaL-like"/>
</dbReference>
<comment type="caution">
    <text evidence="8">The sequence shown here is derived from an EMBL/GenBank/DDBJ whole genome shotgun (WGS) entry which is preliminary data.</text>
</comment>
<feature type="transmembrane region" description="Helical" evidence="6">
    <location>
        <begin position="354"/>
        <end position="372"/>
    </location>
</feature>
<feature type="compositionally biased region" description="Basic residues" evidence="5">
    <location>
        <begin position="440"/>
        <end position="454"/>
    </location>
</feature>
<name>A0ABQ0A2H5_9GAMM</name>
<feature type="transmembrane region" description="Helical" evidence="6">
    <location>
        <begin position="209"/>
        <end position="228"/>
    </location>
</feature>
<evidence type="ECO:0000256" key="1">
    <source>
        <dbReference type="ARBA" id="ARBA00004141"/>
    </source>
</evidence>
<evidence type="ECO:0000256" key="2">
    <source>
        <dbReference type="ARBA" id="ARBA00022692"/>
    </source>
</evidence>
<accession>A0ABQ0A2H5</accession>
<evidence type="ECO:0000256" key="4">
    <source>
        <dbReference type="ARBA" id="ARBA00023136"/>
    </source>
</evidence>
<protein>
    <submittedName>
        <fullName evidence="8">O-antigen ligase</fullName>
    </submittedName>
</protein>
<keyword evidence="4 6" id="KW-0472">Membrane</keyword>
<keyword evidence="9" id="KW-1185">Reference proteome</keyword>
<dbReference type="Proteomes" id="UP001481413">
    <property type="component" value="Unassembled WGS sequence"/>
</dbReference>
<proteinExistence type="predicted"/>
<gene>
    <name evidence="8" type="ORF">NBRC116585_25930</name>
</gene>
<feature type="region of interest" description="Disordered" evidence="5">
    <location>
        <begin position="434"/>
        <end position="454"/>
    </location>
</feature>
<dbReference type="GO" id="GO:0016874">
    <property type="term" value="F:ligase activity"/>
    <property type="evidence" value="ECO:0007669"/>
    <property type="project" value="UniProtKB-KW"/>
</dbReference>
<organism evidence="8 9">
    <name type="scientific">Thalassolituus maritimus</name>
    <dbReference type="NCBI Taxonomy" id="484498"/>
    <lineage>
        <taxon>Bacteria</taxon>
        <taxon>Pseudomonadati</taxon>
        <taxon>Pseudomonadota</taxon>
        <taxon>Gammaproteobacteria</taxon>
        <taxon>Oceanospirillales</taxon>
        <taxon>Oceanospirillaceae</taxon>
        <taxon>Thalassolituus</taxon>
    </lineage>
</organism>
<dbReference type="EMBL" id="BAABWH010000008">
    <property type="protein sequence ID" value="GAA6146475.1"/>
    <property type="molecule type" value="Genomic_DNA"/>
</dbReference>
<feature type="transmembrane region" description="Helical" evidence="6">
    <location>
        <begin position="171"/>
        <end position="188"/>
    </location>
</feature>
<comment type="subcellular location">
    <subcellularLocation>
        <location evidence="1">Membrane</location>
        <topology evidence="1">Multi-pass membrane protein</topology>
    </subcellularLocation>
</comment>
<evidence type="ECO:0000256" key="5">
    <source>
        <dbReference type="SAM" id="MobiDB-lite"/>
    </source>
</evidence>
<keyword evidence="2 6" id="KW-0812">Transmembrane</keyword>
<feature type="transmembrane region" description="Helical" evidence="6">
    <location>
        <begin position="234"/>
        <end position="253"/>
    </location>
</feature>
<evidence type="ECO:0000256" key="6">
    <source>
        <dbReference type="SAM" id="Phobius"/>
    </source>
</evidence>
<sequence>MNRWNAFLVLIFLLPLPYGLVPDWAWTIAGVAVFTLLAFELRALSSEQSKLQLESPNIPIAFDRATVPLVLIWGVQFWALIQWCFFSLSPFDSLMSLPEGFFYAGLFTLALLMINTQKRTEQVVWAVVLAAGFQAMYGSVMTLTGLEYGLFIQKEHYKGVATGTYVNRNHLAGYLELAIALGVGLLLAQTADYKGSVRQRLRQFIRMLLSSKVLLRLLLAILVIALVLTRSRMGNTAFFASLMATGAIALFMMRNKTKSTTILLGSLLVIDIAIVGTFFGVEKVAERLQSTSSQTESRDEVTRDTLNMFKSYPISGVGAGAFTHVYPVFKGDDVSTPLLYQHAHNDYAQFLAEFGLPATFALFVMVLWSLRWGISAMRQRNSQFYQGVGFACTMAIIAIGIHSIVDFNLQIPANAATFVLILALAAVARWTPHSSSRRSTSGRRRRRSKHETST</sequence>
<feature type="transmembrane region" description="Helical" evidence="6">
    <location>
        <begin position="411"/>
        <end position="431"/>
    </location>
</feature>
<feature type="domain" description="O-antigen ligase-related" evidence="7">
    <location>
        <begin position="218"/>
        <end position="362"/>
    </location>
</feature>
<dbReference type="RefSeq" id="WP_353295696.1">
    <property type="nucleotide sequence ID" value="NZ_BAABWH010000008.1"/>
</dbReference>
<keyword evidence="3 6" id="KW-1133">Transmembrane helix</keyword>
<dbReference type="Pfam" id="PF04932">
    <property type="entry name" value="Wzy_C"/>
    <property type="match status" value="1"/>
</dbReference>
<evidence type="ECO:0000259" key="7">
    <source>
        <dbReference type="Pfam" id="PF04932"/>
    </source>
</evidence>
<evidence type="ECO:0000313" key="9">
    <source>
        <dbReference type="Proteomes" id="UP001481413"/>
    </source>
</evidence>
<keyword evidence="8" id="KW-0436">Ligase</keyword>
<evidence type="ECO:0000313" key="8">
    <source>
        <dbReference type="EMBL" id="GAA6146475.1"/>
    </source>
</evidence>
<dbReference type="PANTHER" id="PTHR37422:SF13">
    <property type="entry name" value="LIPOPOLYSACCHARIDE BIOSYNTHESIS PROTEIN PA4999-RELATED"/>
    <property type="match status" value="1"/>
</dbReference>
<feature type="transmembrane region" description="Helical" evidence="6">
    <location>
        <begin position="100"/>
        <end position="116"/>
    </location>
</feature>
<feature type="transmembrane region" description="Helical" evidence="6">
    <location>
        <begin position="384"/>
        <end position="405"/>
    </location>
</feature>